<dbReference type="PANTHER" id="PTHR21327:SF34">
    <property type="entry name" value="3,4-DIHYDROXY-2-BUTANONE 4-PHOSPHATE SYNTHASE"/>
    <property type="match status" value="1"/>
</dbReference>
<evidence type="ECO:0000256" key="10">
    <source>
        <dbReference type="ARBA" id="ARBA00022723"/>
    </source>
</evidence>
<feature type="binding site" evidence="14">
    <location>
        <position position="28"/>
    </location>
    <ligand>
        <name>Mg(2+)</name>
        <dbReference type="ChEBI" id="CHEBI:18420"/>
        <label>2</label>
    </ligand>
</feature>
<keyword evidence="9 14" id="KW-0686">Riboflavin biosynthesis</keyword>
<dbReference type="GO" id="GO:0008686">
    <property type="term" value="F:3,4-dihydroxy-2-butanone-4-phosphate synthase activity"/>
    <property type="evidence" value="ECO:0007669"/>
    <property type="project" value="UniProtKB-EC"/>
</dbReference>
<keyword evidence="13 14" id="KW-0456">Lyase</keyword>
<gene>
    <name evidence="16" type="primary">ribBA</name>
    <name evidence="14" type="synonym">ribB</name>
    <name evidence="16" type="ORF">ACFOSS_00080</name>
</gene>
<dbReference type="InterPro" id="IPR032677">
    <property type="entry name" value="GTP_cyclohydro_II"/>
</dbReference>
<evidence type="ECO:0000313" key="16">
    <source>
        <dbReference type="EMBL" id="MFC3911863.1"/>
    </source>
</evidence>
<feature type="site" description="Essential for catalytic activity" evidence="14">
    <location>
        <position position="126"/>
    </location>
</feature>
<dbReference type="EMBL" id="JBHSAF010000001">
    <property type="protein sequence ID" value="MFC3911863.1"/>
    <property type="molecule type" value="Genomic_DNA"/>
</dbReference>
<dbReference type="InterPro" id="IPR000422">
    <property type="entry name" value="DHBP_synthase_RibB"/>
</dbReference>
<dbReference type="Pfam" id="PF00925">
    <property type="entry name" value="GTP_cyclohydro2"/>
    <property type="match status" value="1"/>
</dbReference>
<keyword evidence="11 14" id="KW-0460">Magnesium</keyword>
<dbReference type="NCBIfam" id="TIGR00506">
    <property type="entry name" value="ribB"/>
    <property type="match status" value="1"/>
</dbReference>
<dbReference type="PIRSF" id="PIRSF001259">
    <property type="entry name" value="RibA"/>
    <property type="match status" value="1"/>
</dbReference>
<comment type="similarity">
    <text evidence="14">Belongs to the DHBP synthase family.</text>
</comment>
<dbReference type="Gene3D" id="3.90.870.10">
    <property type="entry name" value="DHBP synthase"/>
    <property type="match status" value="1"/>
</dbReference>
<accession>A0ABV8CIR5</accession>
<evidence type="ECO:0000256" key="7">
    <source>
        <dbReference type="ARBA" id="ARBA00012153"/>
    </source>
</evidence>
<dbReference type="EC" id="4.1.99.12" evidence="7 14"/>
<comment type="similarity">
    <text evidence="5">In the N-terminal section; belongs to the DHBP synthase family.</text>
</comment>
<feature type="binding site" evidence="14">
    <location>
        <position position="28"/>
    </location>
    <ligand>
        <name>Mg(2+)</name>
        <dbReference type="ChEBI" id="CHEBI:18420"/>
        <label>1</label>
    </ligand>
</feature>
<dbReference type="Pfam" id="PF00926">
    <property type="entry name" value="DHBP_synthase"/>
    <property type="match status" value="1"/>
</dbReference>
<feature type="binding site" evidence="14">
    <location>
        <position position="143"/>
    </location>
    <ligand>
        <name>Mg(2+)</name>
        <dbReference type="ChEBI" id="CHEBI:18420"/>
        <label>2</label>
    </ligand>
</feature>
<evidence type="ECO:0000256" key="2">
    <source>
        <dbReference type="ARBA" id="ARBA00001936"/>
    </source>
</evidence>
<sequence>MALSTTAEIIEEFRQGRMVILMDDEDRENEGDLIMAASMVRPEDINFMARYGRGLICLTLTRERCQRLSLPLMVGNNGAQFSTNFTVSIEAAEGVSTGISAADRARTVLAAVAPEAKASDLVQPGHIFPLMAQPGGVLTRAGHTEAGCDLARLAGLEPAAVIVEILNEDGTMARRPDLEKFAAEHGIKLGTIADLIEYRNQHETTVVEVARAMLPTEHGEFELVTFRDTIDNQLHFALCKGAVSSQDAPLVRVHLHDFFRDVLLSDRLAARSWPIPKAMAKIAQEGGVLVVLGHDGGQQELLAQVEQLAAGAAAPKRAQASRRVGVGSQILKALGVTQMRLLSSPTRYHALSGFGLEVVEYLSE</sequence>
<keyword evidence="10 14" id="KW-0479">Metal-binding</keyword>
<evidence type="ECO:0000256" key="3">
    <source>
        <dbReference type="ARBA" id="ARBA00002284"/>
    </source>
</evidence>
<dbReference type="RefSeq" id="WP_377149627.1">
    <property type="nucleotide sequence ID" value="NZ_JBHSAF010000001.1"/>
</dbReference>
<proteinExistence type="inferred from homology"/>
<dbReference type="Proteomes" id="UP001595692">
    <property type="component" value="Unassembled WGS sequence"/>
</dbReference>
<evidence type="ECO:0000256" key="8">
    <source>
        <dbReference type="ARBA" id="ARBA00018836"/>
    </source>
</evidence>
<dbReference type="InterPro" id="IPR017945">
    <property type="entry name" value="DHBP_synth_RibB-like_a/b_dom"/>
</dbReference>
<comment type="catalytic activity">
    <reaction evidence="1 14">
        <text>D-ribulose 5-phosphate = (2S)-2-hydroxy-3-oxobutyl phosphate + formate + H(+)</text>
        <dbReference type="Rhea" id="RHEA:18457"/>
        <dbReference type="ChEBI" id="CHEBI:15378"/>
        <dbReference type="ChEBI" id="CHEBI:15740"/>
        <dbReference type="ChEBI" id="CHEBI:58121"/>
        <dbReference type="ChEBI" id="CHEBI:58830"/>
        <dbReference type="EC" id="4.1.99.12"/>
    </reaction>
</comment>
<dbReference type="HAMAP" id="MF_00180">
    <property type="entry name" value="RibB"/>
    <property type="match status" value="1"/>
</dbReference>
<feature type="binding site" evidence="14">
    <location>
        <begin position="27"/>
        <end position="28"/>
    </location>
    <ligand>
        <name>D-ribulose 5-phosphate</name>
        <dbReference type="ChEBI" id="CHEBI:58121"/>
    </ligand>
</feature>
<feature type="site" description="Essential for catalytic activity" evidence="14">
    <location>
        <position position="164"/>
    </location>
</feature>
<comment type="pathway">
    <text evidence="4 14">Cofactor biosynthesis; riboflavin biosynthesis; 2-hydroxy-3-oxobutyl phosphate from D-ribulose 5-phosphate: step 1/1.</text>
</comment>
<dbReference type="GO" id="GO:0003935">
    <property type="term" value="F:GTP cyclohydrolase II activity"/>
    <property type="evidence" value="ECO:0007669"/>
    <property type="project" value="UniProtKB-EC"/>
</dbReference>
<evidence type="ECO:0000256" key="4">
    <source>
        <dbReference type="ARBA" id="ARBA00004904"/>
    </source>
</evidence>
<dbReference type="SUPFAM" id="SSF142695">
    <property type="entry name" value="RibA-like"/>
    <property type="match status" value="1"/>
</dbReference>
<protein>
    <recommendedName>
        <fullName evidence="8 14">3,4-dihydroxy-2-butanone 4-phosphate synthase</fullName>
        <shortName evidence="14">DHBP synthase</shortName>
        <ecNumber evidence="7 14">4.1.99.12</ecNumber>
    </recommendedName>
</protein>
<evidence type="ECO:0000256" key="1">
    <source>
        <dbReference type="ARBA" id="ARBA00000141"/>
    </source>
</evidence>
<keyword evidence="17" id="KW-1185">Reference proteome</keyword>
<comment type="cofactor">
    <cofactor evidence="14">
        <name>Mg(2+)</name>
        <dbReference type="ChEBI" id="CHEBI:18420"/>
    </cofactor>
    <cofactor evidence="14">
        <name>Mn(2+)</name>
        <dbReference type="ChEBI" id="CHEBI:29035"/>
    </cofactor>
    <text evidence="14">Binds 2 divalent metal cations per subunit. Magnesium or manganese.</text>
</comment>
<comment type="subunit">
    <text evidence="14">Homodimer.</text>
</comment>
<evidence type="ECO:0000259" key="15">
    <source>
        <dbReference type="Pfam" id="PF00925"/>
    </source>
</evidence>
<evidence type="ECO:0000313" key="17">
    <source>
        <dbReference type="Proteomes" id="UP001595692"/>
    </source>
</evidence>
<evidence type="ECO:0000256" key="12">
    <source>
        <dbReference type="ARBA" id="ARBA00023211"/>
    </source>
</evidence>
<reference evidence="17" key="1">
    <citation type="journal article" date="2019" name="Int. J. Syst. Evol. Microbiol.">
        <title>The Global Catalogue of Microorganisms (GCM) 10K type strain sequencing project: providing services to taxonomists for standard genome sequencing and annotation.</title>
        <authorList>
            <consortium name="The Broad Institute Genomics Platform"/>
            <consortium name="The Broad Institute Genome Sequencing Center for Infectious Disease"/>
            <person name="Wu L."/>
            <person name="Ma J."/>
        </authorList>
    </citation>
    <scope>NUCLEOTIDE SEQUENCE [LARGE SCALE GENOMIC DNA]</scope>
    <source>
        <strain evidence="17">CCUG 54939</strain>
    </source>
</reference>
<feature type="binding site" evidence="14">
    <location>
        <position position="32"/>
    </location>
    <ligand>
        <name>D-ribulose 5-phosphate</name>
        <dbReference type="ChEBI" id="CHEBI:58121"/>
    </ligand>
</feature>
<name>A0ABV8CIR5_9GAMM</name>
<evidence type="ECO:0000256" key="6">
    <source>
        <dbReference type="ARBA" id="ARBA00008976"/>
    </source>
</evidence>
<keyword evidence="16" id="KW-0378">Hydrolase</keyword>
<comment type="cofactor">
    <cofactor evidence="2">
        <name>Mn(2+)</name>
        <dbReference type="ChEBI" id="CHEBI:29035"/>
    </cofactor>
</comment>
<evidence type="ECO:0000256" key="5">
    <source>
        <dbReference type="ARBA" id="ARBA00005520"/>
    </source>
</evidence>
<evidence type="ECO:0000256" key="11">
    <source>
        <dbReference type="ARBA" id="ARBA00022842"/>
    </source>
</evidence>
<feature type="binding site" evidence="14">
    <location>
        <begin position="140"/>
        <end position="144"/>
    </location>
    <ligand>
        <name>D-ribulose 5-phosphate</name>
        <dbReference type="ChEBI" id="CHEBI:58121"/>
    </ligand>
</feature>
<keyword evidence="12 14" id="KW-0464">Manganese</keyword>
<comment type="function">
    <text evidence="3 14">Catalyzes the conversion of D-ribulose 5-phosphate to formate and 3,4-dihydroxy-2-butanone 4-phosphate.</text>
</comment>
<organism evidence="16 17">
    <name type="scientific">Pseudaeromonas sharmana</name>
    <dbReference type="NCBI Taxonomy" id="328412"/>
    <lineage>
        <taxon>Bacteria</taxon>
        <taxon>Pseudomonadati</taxon>
        <taxon>Pseudomonadota</taxon>
        <taxon>Gammaproteobacteria</taxon>
        <taxon>Aeromonadales</taxon>
        <taxon>Aeromonadaceae</taxon>
        <taxon>Pseudaeromonas</taxon>
    </lineage>
</organism>
<dbReference type="Gene3D" id="3.40.50.10990">
    <property type="entry name" value="GTP cyclohydrolase II"/>
    <property type="match status" value="1"/>
</dbReference>
<comment type="similarity">
    <text evidence="6">In the C-terminal section; belongs to the GTP cyclohydrolase II family.</text>
</comment>
<dbReference type="PANTHER" id="PTHR21327">
    <property type="entry name" value="GTP CYCLOHYDROLASE II-RELATED"/>
    <property type="match status" value="1"/>
</dbReference>
<dbReference type="NCBIfam" id="NF010626">
    <property type="entry name" value="PRK14019.1"/>
    <property type="match status" value="1"/>
</dbReference>
<evidence type="ECO:0000256" key="9">
    <source>
        <dbReference type="ARBA" id="ARBA00022619"/>
    </source>
</evidence>
<dbReference type="SUPFAM" id="SSF55821">
    <property type="entry name" value="YrdC/RibB"/>
    <property type="match status" value="1"/>
</dbReference>
<evidence type="ECO:0000256" key="13">
    <source>
        <dbReference type="ARBA" id="ARBA00023239"/>
    </source>
</evidence>
<dbReference type="InterPro" id="IPR036144">
    <property type="entry name" value="RibA-like_sf"/>
</dbReference>
<feature type="domain" description="GTP cyclohydrolase II" evidence="15">
    <location>
        <begin position="210"/>
        <end position="362"/>
    </location>
</feature>
<evidence type="ECO:0000256" key="14">
    <source>
        <dbReference type="HAMAP-Rule" id="MF_00180"/>
    </source>
</evidence>
<comment type="caution">
    <text evidence="16">The sequence shown here is derived from an EMBL/GenBank/DDBJ whole genome shotgun (WGS) entry which is preliminary data.</text>
</comment>